<accession>A0ACC0RQH8</accession>
<proteinExistence type="predicted"/>
<comment type="caution">
    <text evidence="1">The sequence shown here is derived from an EMBL/GenBank/DDBJ whole genome shotgun (WGS) entry which is preliminary data.</text>
</comment>
<reference evidence="1 2" key="1">
    <citation type="journal article" date="2006" name="Science">
        <title>The genome of black cottonwood, Populus trichocarpa (Torr. &amp; Gray).</title>
        <authorList>
            <person name="Tuskan G.A."/>
            <person name="Difazio S."/>
            <person name="Jansson S."/>
            <person name="Bohlmann J."/>
            <person name="Grigoriev I."/>
            <person name="Hellsten U."/>
            <person name="Putnam N."/>
            <person name="Ralph S."/>
            <person name="Rombauts S."/>
            <person name="Salamov A."/>
            <person name="Schein J."/>
            <person name="Sterck L."/>
            <person name="Aerts A."/>
            <person name="Bhalerao R.R."/>
            <person name="Bhalerao R.P."/>
            <person name="Blaudez D."/>
            <person name="Boerjan W."/>
            <person name="Brun A."/>
            <person name="Brunner A."/>
            <person name="Busov V."/>
            <person name="Campbell M."/>
            <person name="Carlson J."/>
            <person name="Chalot M."/>
            <person name="Chapman J."/>
            <person name="Chen G.L."/>
            <person name="Cooper D."/>
            <person name="Coutinho P.M."/>
            <person name="Couturier J."/>
            <person name="Covert S."/>
            <person name="Cronk Q."/>
            <person name="Cunningham R."/>
            <person name="Davis J."/>
            <person name="Degroeve S."/>
            <person name="Dejardin A."/>
            <person name="Depamphilis C."/>
            <person name="Detter J."/>
            <person name="Dirks B."/>
            <person name="Dubchak I."/>
            <person name="Duplessis S."/>
            <person name="Ehlting J."/>
            <person name="Ellis B."/>
            <person name="Gendler K."/>
            <person name="Goodstein D."/>
            <person name="Gribskov M."/>
            <person name="Grimwood J."/>
            <person name="Groover A."/>
            <person name="Gunter L."/>
            <person name="Hamberger B."/>
            <person name="Heinze B."/>
            <person name="Helariutta Y."/>
            <person name="Henrissat B."/>
            <person name="Holligan D."/>
            <person name="Holt R."/>
            <person name="Huang W."/>
            <person name="Islam-Faridi N."/>
            <person name="Jones S."/>
            <person name="Jones-Rhoades M."/>
            <person name="Jorgensen R."/>
            <person name="Joshi C."/>
            <person name="Kangasjarvi J."/>
            <person name="Karlsson J."/>
            <person name="Kelleher C."/>
            <person name="Kirkpatrick R."/>
            <person name="Kirst M."/>
            <person name="Kohler A."/>
            <person name="Kalluri U."/>
            <person name="Larimer F."/>
            <person name="Leebens-Mack J."/>
            <person name="Leple J.C."/>
            <person name="Locascio P."/>
            <person name="Lou Y."/>
            <person name="Lucas S."/>
            <person name="Martin F."/>
            <person name="Montanini B."/>
            <person name="Napoli C."/>
            <person name="Nelson D.R."/>
            <person name="Nelson C."/>
            <person name="Nieminen K."/>
            <person name="Nilsson O."/>
            <person name="Pereda V."/>
            <person name="Peter G."/>
            <person name="Philippe R."/>
            <person name="Pilate G."/>
            <person name="Poliakov A."/>
            <person name="Razumovskaya J."/>
            <person name="Richardson P."/>
            <person name="Rinaldi C."/>
            <person name="Ritland K."/>
            <person name="Rouze P."/>
            <person name="Ryaboy D."/>
            <person name="Schmutz J."/>
            <person name="Schrader J."/>
            <person name="Segerman B."/>
            <person name="Shin H."/>
            <person name="Siddiqui A."/>
            <person name="Sterky F."/>
            <person name="Terry A."/>
            <person name="Tsai C.J."/>
            <person name="Uberbacher E."/>
            <person name="Unneberg P."/>
            <person name="Vahala J."/>
            <person name="Wall K."/>
            <person name="Wessler S."/>
            <person name="Yang G."/>
            <person name="Yin T."/>
            <person name="Douglas C."/>
            <person name="Marra M."/>
            <person name="Sandberg G."/>
            <person name="Van de Peer Y."/>
            <person name="Rokhsar D."/>
        </authorList>
    </citation>
    <scope>NUCLEOTIDE SEQUENCE [LARGE SCALE GENOMIC DNA]</scope>
    <source>
        <strain evidence="2">cv. Nisqually</strain>
    </source>
</reference>
<name>A0ACC0RQH8_POPTR</name>
<evidence type="ECO:0000313" key="2">
    <source>
        <dbReference type="Proteomes" id="UP000006729"/>
    </source>
</evidence>
<keyword evidence="2" id="KW-1185">Reference proteome</keyword>
<dbReference type="EMBL" id="CM009306">
    <property type="protein sequence ID" value="KAI9379548.1"/>
    <property type="molecule type" value="Genomic_DNA"/>
</dbReference>
<organism evidence="1 2">
    <name type="scientific">Populus trichocarpa</name>
    <name type="common">Western balsam poplar</name>
    <name type="synonym">Populus balsamifera subsp. trichocarpa</name>
    <dbReference type="NCBI Taxonomy" id="3694"/>
    <lineage>
        <taxon>Eukaryota</taxon>
        <taxon>Viridiplantae</taxon>
        <taxon>Streptophyta</taxon>
        <taxon>Embryophyta</taxon>
        <taxon>Tracheophyta</taxon>
        <taxon>Spermatophyta</taxon>
        <taxon>Magnoliopsida</taxon>
        <taxon>eudicotyledons</taxon>
        <taxon>Gunneridae</taxon>
        <taxon>Pentapetalae</taxon>
        <taxon>rosids</taxon>
        <taxon>fabids</taxon>
        <taxon>Malpighiales</taxon>
        <taxon>Salicaceae</taxon>
        <taxon>Saliceae</taxon>
        <taxon>Populus</taxon>
    </lineage>
</organism>
<protein>
    <submittedName>
        <fullName evidence="1">Uncharacterized protein</fullName>
    </submittedName>
</protein>
<dbReference type="Proteomes" id="UP000006729">
    <property type="component" value="Chromosome 17"/>
</dbReference>
<sequence>MFWIYIFPVSFAFPLVLPLRLFFLATGIRVFFPIRLSLITDPAVLKEVQQSLSPASFSLCYPVRIPLFPFFILPVLFFWCVCVLLVSFPLCSFLFPFFPPCFFFLLSPCFLLPFFLPFARSFLWLL</sequence>
<gene>
    <name evidence="1" type="ORF">POPTR_017G111050v4</name>
</gene>
<evidence type="ECO:0000313" key="1">
    <source>
        <dbReference type="EMBL" id="KAI9379548.1"/>
    </source>
</evidence>